<name>A0A9Q3HW42_9BASI</name>
<evidence type="ECO:0000256" key="1">
    <source>
        <dbReference type="SAM" id="MobiDB-lite"/>
    </source>
</evidence>
<evidence type="ECO:0000313" key="2">
    <source>
        <dbReference type="EMBL" id="MBW0519278.1"/>
    </source>
</evidence>
<gene>
    <name evidence="2" type="ORF">O181_058993</name>
</gene>
<organism evidence="2 3">
    <name type="scientific">Austropuccinia psidii MF-1</name>
    <dbReference type="NCBI Taxonomy" id="1389203"/>
    <lineage>
        <taxon>Eukaryota</taxon>
        <taxon>Fungi</taxon>
        <taxon>Dikarya</taxon>
        <taxon>Basidiomycota</taxon>
        <taxon>Pucciniomycotina</taxon>
        <taxon>Pucciniomycetes</taxon>
        <taxon>Pucciniales</taxon>
        <taxon>Sphaerophragmiaceae</taxon>
        <taxon>Austropuccinia</taxon>
    </lineage>
</organism>
<keyword evidence="3" id="KW-1185">Reference proteome</keyword>
<evidence type="ECO:0000313" key="3">
    <source>
        <dbReference type="Proteomes" id="UP000765509"/>
    </source>
</evidence>
<dbReference type="Proteomes" id="UP000765509">
    <property type="component" value="Unassembled WGS sequence"/>
</dbReference>
<accession>A0A9Q3HW42</accession>
<dbReference type="AlphaFoldDB" id="A0A9Q3HW42"/>
<protein>
    <submittedName>
        <fullName evidence="2">Uncharacterized protein</fullName>
    </submittedName>
</protein>
<sequence length="114" mass="12882">MERGQQEVQPNIPLGRTWIKFPEDMSQRDGFQRPHGNHQRMESHQAVQTSEGGATRIRENQATIRAIEEQLTKSGNPQIPSGSQGVDQQAIQWLHTVQAPTDQSPKVTIIHNPR</sequence>
<dbReference type="EMBL" id="AVOT02027276">
    <property type="protein sequence ID" value="MBW0519278.1"/>
    <property type="molecule type" value="Genomic_DNA"/>
</dbReference>
<reference evidence="2" key="1">
    <citation type="submission" date="2021-03" db="EMBL/GenBank/DDBJ databases">
        <title>Draft genome sequence of rust myrtle Austropuccinia psidii MF-1, a brazilian biotype.</title>
        <authorList>
            <person name="Quecine M.C."/>
            <person name="Pachon D.M.R."/>
            <person name="Bonatelli M.L."/>
            <person name="Correr F.H."/>
            <person name="Franceschini L.M."/>
            <person name="Leite T.F."/>
            <person name="Margarido G.R.A."/>
            <person name="Almeida C.A."/>
            <person name="Ferrarezi J.A."/>
            <person name="Labate C.A."/>
        </authorList>
    </citation>
    <scope>NUCLEOTIDE SEQUENCE</scope>
    <source>
        <strain evidence="2">MF-1</strain>
    </source>
</reference>
<proteinExistence type="predicted"/>
<comment type="caution">
    <text evidence="2">The sequence shown here is derived from an EMBL/GenBank/DDBJ whole genome shotgun (WGS) entry which is preliminary data.</text>
</comment>
<feature type="region of interest" description="Disordered" evidence="1">
    <location>
        <begin position="26"/>
        <end position="54"/>
    </location>
</feature>